<feature type="active site" evidence="2">
    <location>
        <position position="137"/>
    </location>
</feature>
<sequence length="149" mass="16815">MPILKILTIPEPSLRQKSVAVKPTEILKLKPLFLDMIDTMYSADGVGLAAPQIGKNIRLATINKEVTPDKKDWILINPKITKHSWKRIKDEEGCLSIPGMKKEVARYAKITIKALDVKGRPLNFQAENLFARVIQHEIDHLDGILIVDK</sequence>
<dbReference type="AlphaFoldDB" id="A0A0G0WJF0"/>
<keyword evidence="2" id="KW-0408">Iron</keyword>
<comment type="similarity">
    <text evidence="1 2">Belongs to the polypeptide deformylase family.</text>
</comment>
<dbReference type="NCBIfam" id="TIGR00079">
    <property type="entry name" value="pept_deformyl"/>
    <property type="match status" value="1"/>
</dbReference>
<dbReference type="CDD" id="cd00487">
    <property type="entry name" value="Pep_deformylase"/>
    <property type="match status" value="1"/>
</dbReference>
<keyword evidence="2" id="KW-0648">Protein biosynthesis</keyword>
<dbReference type="NCBIfam" id="NF001159">
    <property type="entry name" value="PRK00150.1-3"/>
    <property type="match status" value="1"/>
</dbReference>
<comment type="caution">
    <text evidence="3">The sequence shown here is derived from an EMBL/GenBank/DDBJ whole genome shotgun (WGS) entry which is preliminary data.</text>
</comment>
<dbReference type="PANTHER" id="PTHR10458:SF22">
    <property type="entry name" value="PEPTIDE DEFORMYLASE"/>
    <property type="match status" value="1"/>
</dbReference>
<evidence type="ECO:0000256" key="2">
    <source>
        <dbReference type="HAMAP-Rule" id="MF_00163"/>
    </source>
</evidence>
<feature type="binding site" evidence="2">
    <location>
        <position position="94"/>
    </location>
    <ligand>
        <name>Fe cation</name>
        <dbReference type="ChEBI" id="CHEBI:24875"/>
    </ligand>
</feature>
<dbReference type="HAMAP" id="MF_00163">
    <property type="entry name" value="Pep_deformylase"/>
    <property type="match status" value="1"/>
</dbReference>
<proteinExistence type="inferred from homology"/>
<dbReference type="Proteomes" id="UP000034299">
    <property type="component" value="Unassembled WGS sequence"/>
</dbReference>
<dbReference type="GO" id="GO:0046872">
    <property type="term" value="F:metal ion binding"/>
    <property type="evidence" value="ECO:0007669"/>
    <property type="project" value="UniProtKB-KW"/>
</dbReference>
<evidence type="ECO:0000313" key="4">
    <source>
        <dbReference type="Proteomes" id="UP000034299"/>
    </source>
</evidence>
<dbReference type="InterPro" id="IPR036821">
    <property type="entry name" value="Peptide_deformylase_sf"/>
</dbReference>
<feature type="binding site" evidence="2">
    <location>
        <position position="140"/>
    </location>
    <ligand>
        <name>Fe cation</name>
        <dbReference type="ChEBI" id="CHEBI:24875"/>
    </ligand>
</feature>
<dbReference type="SUPFAM" id="SSF56420">
    <property type="entry name" value="Peptide deformylase"/>
    <property type="match status" value="1"/>
</dbReference>
<dbReference type="PATRIC" id="fig|1619038.3.peg.358"/>
<dbReference type="Pfam" id="PF01327">
    <property type="entry name" value="Pep_deformylase"/>
    <property type="match status" value="1"/>
</dbReference>
<comment type="cofactor">
    <cofactor evidence="2">
        <name>Fe(2+)</name>
        <dbReference type="ChEBI" id="CHEBI:29033"/>
    </cofactor>
    <text evidence="2">Binds 1 Fe(2+) ion.</text>
</comment>
<comment type="catalytic activity">
    <reaction evidence="2">
        <text>N-terminal N-formyl-L-methionyl-[peptide] + H2O = N-terminal L-methionyl-[peptide] + formate</text>
        <dbReference type="Rhea" id="RHEA:24420"/>
        <dbReference type="Rhea" id="RHEA-COMP:10639"/>
        <dbReference type="Rhea" id="RHEA-COMP:10640"/>
        <dbReference type="ChEBI" id="CHEBI:15377"/>
        <dbReference type="ChEBI" id="CHEBI:15740"/>
        <dbReference type="ChEBI" id="CHEBI:49298"/>
        <dbReference type="ChEBI" id="CHEBI:64731"/>
        <dbReference type="EC" id="3.5.1.88"/>
    </reaction>
</comment>
<organism evidence="3 4">
    <name type="scientific">Candidatus Magasanikbacteria bacterium GW2011_GWA2_41_55</name>
    <dbReference type="NCBI Taxonomy" id="1619038"/>
    <lineage>
        <taxon>Bacteria</taxon>
        <taxon>Candidatus Magasanikiibacteriota</taxon>
    </lineage>
</organism>
<dbReference type="Gene3D" id="3.90.45.10">
    <property type="entry name" value="Peptide deformylase"/>
    <property type="match status" value="1"/>
</dbReference>
<dbReference type="InterPro" id="IPR023635">
    <property type="entry name" value="Peptide_deformylase"/>
</dbReference>
<dbReference type="EC" id="3.5.1.88" evidence="2"/>
<comment type="function">
    <text evidence="2">Removes the formyl group from the N-terminal Met of newly synthesized proteins. Requires at least a dipeptide for an efficient rate of reaction. N-terminal L-methionine is a prerequisite for activity but the enzyme has broad specificity at other positions.</text>
</comment>
<dbReference type="PRINTS" id="PR01576">
    <property type="entry name" value="PDEFORMYLASE"/>
</dbReference>
<keyword evidence="2" id="KW-0479">Metal-binding</keyword>
<accession>A0A0G0WJF0</accession>
<dbReference type="PANTHER" id="PTHR10458">
    <property type="entry name" value="PEPTIDE DEFORMYLASE"/>
    <property type="match status" value="1"/>
</dbReference>
<dbReference type="GO" id="GO:0042586">
    <property type="term" value="F:peptide deformylase activity"/>
    <property type="evidence" value="ECO:0007669"/>
    <property type="project" value="UniProtKB-UniRule"/>
</dbReference>
<evidence type="ECO:0000313" key="3">
    <source>
        <dbReference type="EMBL" id="KKS12995.1"/>
    </source>
</evidence>
<dbReference type="PIRSF" id="PIRSF004749">
    <property type="entry name" value="Pep_def"/>
    <property type="match status" value="1"/>
</dbReference>
<feature type="binding site" evidence="2">
    <location>
        <position position="136"/>
    </location>
    <ligand>
        <name>Fe cation</name>
        <dbReference type="ChEBI" id="CHEBI:24875"/>
    </ligand>
</feature>
<dbReference type="EMBL" id="LCBP01000016">
    <property type="protein sequence ID" value="KKS12995.1"/>
    <property type="molecule type" value="Genomic_DNA"/>
</dbReference>
<gene>
    <name evidence="2" type="primary">def</name>
    <name evidence="3" type="ORF">UU69_C0016G0003</name>
</gene>
<evidence type="ECO:0000256" key="1">
    <source>
        <dbReference type="ARBA" id="ARBA00010759"/>
    </source>
</evidence>
<dbReference type="GO" id="GO:0006412">
    <property type="term" value="P:translation"/>
    <property type="evidence" value="ECO:0007669"/>
    <property type="project" value="UniProtKB-UniRule"/>
</dbReference>
<name>A0A0G0WJF0_9BACT</name>
<protein>
    <recommendedName>
        <fullName evidence="2">Peptide deformylase</fullName>
        <shortName evidence="2">PDF</shortName>
        <ecNumber evidence="2">3.5.1.88</ecNumber>
    </recommendedName>
    <alternativeName>
        <fullName evidence="2">Polypeptide deformylase</fullName>
    </alternativeName>
</protein>
<reference evidence="3 4" key="1">
    <citation type="journal article" date="2015" name="Nature">
        <title>rRNA introns, odd ribosomes, and small enigmatic genomes across a large radiation of phyla.</title>
        <authorList>
            <person name="Brown C.T."/>
            <person name="Hug L.A."/>
            <person name="Thomas B.C."/>
            <person name="Sharon I."/>
            <person name="Castelle C.J."/>
            <person name="Singh A."/>
            <person name="Wilkins M.J."/>
            <person name="Williams K.H."/>
            <person name="Banfield J.F."/>
        </authorList>
    </citation>
    <scope>NUCLEOTIDE SEQUENCE [LARGE SCALE GENOMIC DNA]</scope>
</reference>
<keyword evidence="2" id="KW-0378">Hydrolase</keyword>